<name>A0A645H516_9ZZZZ</name>
<gene>
    <name evidence="1" type="ORF">SDC9_178898</name>
</gene>
<sequence>MTAAKKSKAGGATTNAKITTNSEIQKLEDALNKEQILLQEICAQLGRYYADFHKSNPEPIFCDLVVRINASKDKMKMLKDAIDRMKTLQVKICPRCFKQMDATASYCTACGAKLDAV</sequence>
<comment type="caution">
    <text evidence="1">The sequence shown here is derived from an EMBL/GenBank/DDBJ whole genome shotgun (WGS) entry which is preliminary data.</text>
</comment>
<accession>A0A645H516</accession>
<dbReference type="AlphaFoldDB" id="A0A645H516"/>
<protein>
    <recommendedName>
        <fullName evidence="2">Zinc-ribbon domain-containing protein</fullName>
    </recommendedName>
</protein>
<proteinExistence type="predicted"/>
<dbReference type="EMBL" id="VSSQ01082944">
    <property type="protein sequence ID" value="MPN31424.1"/>
    <property type="molecule type" value="Genomic_DNA"/>
</dbReference>
<reference evidence="1" key="1">
    <citation type="submission" date="2019-08" db="EMBL/GenBank/DDBJ databases">
        <authorList>
            <person name="Kucharzyk K."/>
            <person name="Murdoch R.W."/>
            <person name="Higgins S."/>
            <person name="Loffler F."/>
        </authorList>
    </citation>
    <scope>NUCLEOTIDE SEQUENCE</scope>
</reference>
<evidence type="ECO:0000313" key="1">
    <source>
        <dbReference type="EMBL" id="MPN31424.1"/>
    </source>
</evidence>
<organism evidence="1">
    <name type="scientific">bioreactor metagenome</name>
    <dbReference type="NCBI Taxonomy" id="1076179"/>
    <lineage>
        <taxon>unclassified sequences</taxon>
        <taxon>metagenomes</taxon>
        <taxon>ecological metagenomes</taxon>
    </lineage>
</organism>
<evidence type="ECO:0008006" key="2">
    <source>
        <dbReference type="Google" id="ProtNLM"/>
    </source>
</evidence>